<dbReference type="Pfam" id="PF07983">
    <property type="entry name" value="X8"/>
    <property type="match status" value="1"/>
</dbReference>
<evidence type="ECO:0000256" key="4">
    <source>
        <dbReference type="ARBA" id="ARBA00022729"/>
    </source>
</evidence>
<dbReference type="EMBL" id="LGST01000020">
    <property type="protein sequence ID" value="KNE00014.1"/>
    <property type="molecule type" value="Genomic_DNA"/>
</dbReference>
<comment type="similarity">
    <text evidence="2 6">Belongs to the glycosyl hydrolase 72 family.</text>
</comment>
<evidence type="ECO:0000256" key="6">
    <source>
        <dbReference type="RuleBase" id="RU361209"/>
    </source>
</evidence>
<dbReference type="InterPro" id="IPR012946">
    <property type="entry name" value="X8"/>
</dbReference>
<feature type="signal peptide" evidence="6">
    <location>
        <begin position="1"/>
        <end position="21"/>
    </location>
</feature>
<dbReference type="EC" id="2.4.1.-" evidence="6"/>
<evidence type="ECO:0000256" key="3">
    <source>
        <dbReference type="ARBA" id="ARBA00022622"/>
    </source>
</evidence>
<dbReference type="Gene3D" id="3.20.20.80">
    <property type="entry name" value="Glycosidases"/>
    <property type="match status" value="1"/>
</dbReference>
<name>A0A0L0P195_CANAR</name>
<dbReference type="Gene3D" id="1.20.58.1040">
    <property type="match status" value="1"/>
</dbReference>
<dbReference type="InterPro" id="IPR017853">
    <property type="entry name" value="GH"/>
</dbReference>
<dbReference type="GO" id="GO:0031505">
    <property type="term" value="P:fungal-type cell wall organization"/>
    <property type="evidence" value="ECO:0007669"/>
    <property type="project" value="TreeGrafter"/>
</dbReference>
<dbReference type="GO" id="GO:0071970">
    <property type="term" value="P:fungal-type cell wall (1-&gt;3)-beta-D-glucan biosynthetic process"/>
    <property type="evidence" value="ECO:0007669"/>
    <property type="project" value="TreeGrafter"/>
</dbReference>
<comment type="function">
    <text evidence="6">Splits internally a 1,3-beta-glucan molecule and transfers the newly generated reducing end (the donor) to the non-reducing end of another 1,3-beta-glucan molecule (the acceptor) forming a 1,3-beta linkage, resulting in the elongation of 1,3-beta-glucan chains in the cell wall.</text>
</comment>
<dbReference type="PANTHER" id="PTHR31468">
    <property type="entry name" value="1,3-BETA-GLUCANOSYLTRANSFERASE GAS1"/>
    <property type="match status" value="1"/>
</dbReference>
<keyword evidence="6" id="KW-0449">Lipoprotein</keyword>
<dbReference type="VEuPathDB" id="FungiDB:B9J08_000958"/>
<protein>
    <recommendedName>
        <fullName evidence="6">1,3-beta-glucanosyltransferase</fullName>
        <ecNumber evidence="6">2.4.1.-</ecNumber>
    </recommendedName>
</protein>
<evidence type="ECO:0000256" key="5">
    <source>
        <dbReference type="ARBA" id="ARBA00023180"/>
    </source>
</evidence>
<keyword evidence="6" id="KW-0472">Membrane</keyword>
<organism evidence="8 9">
    <name type="scientific">Candidozyma auris</name>
    <name type="common">Yeast</name>
    <name type="synonym">Candida auris</name>
    <dbReference type="NCBI Taxonomy" id="498019"/>
    <lineage>
        <taxon>Eukaryota</taxon>
        <taxon>Fungi</taxon>
        <taxon>Dikarya</taxon>
        <taxon>Ascomycota</taxon>
        <taxon>Saccharomycotina</taxon>
        <taxon>Pichiomycetes</taxon>
        <taxon>Metschnikowiaceae</taxon>
        <taxon>Candidozyma</taxon>
    </lineage>
</organism>
<sequence length="575" mass="63158">MKTAIKIVTTVLLAFLAGGAAKTPKPPPEITPIHITGNKFFHENGTQFFLKGIAYQRQVPGHQHLGFAEIPKGYVDSLAHPELCLPDIELLQQLHVNTIRVYQVDPDQSHHECMSALAEAGIYVLVDLLAPNSAINRAHPLWHTELLGRYKAVVDNLHTYNNLLGFIAGNEVVTGTHDSGAAPFVRAAVRDTRRYMRQQGYRPVPIGYASNDDEATRIPSLQYFTRASESSSAIDTDNDGDRGITDFYGINMFEWCGYLTFATSGFRARTVEFASLPVPVFLSEFGCTSVRPRPFTETEALYGVEMAQVWSGGVAYELFENANHHGVAEEVPNGAVHKLGEFDVLSQRYRMAAPRGQSEEDVRKALHRAPLPPPPPLQSTTWAASAELPPTPSEEKCRCVGEMLSCWPQRAIDPFASPELLVEKRALYDKVCLEVDCGKVEADGSRGQYGELSGCAPEVRLAWAMSKQARKGRGGAGDLSESDVCTISGGIFESKVSPSPDCSNLVGDLFAERSLVETSAVGELSQPKLQAPVHFSQPPTLGKKRTGNWTHFDPWESKAVKTKFSWWSLALLFVG</sequence>
<dbReference type="GO" id="GO:0098552">
    <property type="term" value="C:side of membrane"/>
    <property type="evidence" value="ECO:0007669"/>
    <property type="project" value="UniProtKB-KW"/>
</dbReference>
<feature type="chain" id="PRO_5005394209" description="1,3-beta-glucanosyltransferase" evidence="6">
    <location>
        <begin position="22"/>
        <end position="575"/>
    </location>
</feature>
<dbReference type="VEuPathDB" id="FungiDB:CJJ07_005273"/>
<keyword evidence="6" id="KW-0808">Transferase</keyword>
<keyword evidence="3 6" id="KW-0336">GPI-anchor</keyword>
<dbReference type="InterPro" id="IPR004886">
    <property type="entry name" value="Glucanosyltransferase"/>
</dbReference>
<dbReference type="VEuPathDB" id="FungiDB:QG37_02953"/>
<dbReference type="Pfam" id="PF03198">
    <property type="entry name" value="Glyco_hydro_72"/>
    <property type="match status" value="1"/>
</dbReference>
<evidence type="ECO:0000256" key="2">
    <source>
        <dbReference type="ARBA" id="ARBA00007528"/>
    </source>
</evidence>
<dbReference type="AlphaFoldDB" id="A0A0L0P195"/>
<feature type="domain" description="X8" evidence="7">
    <location>
        <begin position="426"/>
        <end position="467"/>
    </location>
</feature>
<accession>A0A0L0P195</accession>
<evidence type="ECO:0000256" key="1">
    <source>
        <dbReference type="ARBA" id="ARBA00004589"/>
    </source>
</evidence>
<dbReference type="VEuPathDB" id="FungiDB:CJI96_0003141"/>
<keyword evidence="4 6" id="KW-0732">Signal</keyword>
<dbReference type="GO" id="GO:0042124">
    <property type="term" value="F:1,3-beta-glucanosyltransferase activity"/>
    <property type="evidence" value="ECO:0007669"/>
    <property type="project" value="TreeGrafter"/>
</dbReference>
<dbReference type="VEuPathDB" id="FungiDB:CJI97_000977"/>
<dbReference type="SUPFAM" id="SSF51445">
    <property type="entry name" value="(Trans)glycosidases"/>
    <property type="match status" value="1"/>
</dbReference>
<evidence type="ECO:0000259" key="7">
    <source>
        <dbReference type="Pfam" id="PF07983"/>
    </source>
</evidence>
<evidence type="ECO:0000313" key="9">
    <source>
        <dbReference type="Proteomes" id="UP000037122"/>
    </source>
</evidence>
<keyword evidence="5" id="KW-0325">Glycoprotein</keyword>
<evidence type="ECO:0000313" key="8">
    <source>
        <dbReference type="EMBL" id="KNE00014.1"/>
    </source>
</evidence>
<comment type="caution">
    <text evidence="8">The sequence shown here is derived from an EMBL/GenBank/DDBJ whole genome shotgun (WGS) entry which is preliminary data.</text>
</comment>
<dbReference type="PANTHER" id="PTHR31468:SF10">
    <property type="entry name" value="1,3-BETA-GLUCANOSYLTRANSFERASE GAS2"/>
    <property type="match status" value="1"/>
</dbReference>
<dbReference type="GO" id="GO:0005886">
    <property type="term" value="C:plasma membrane"/>
    <property type="evidence" value="ECO:0007669"/>
    <property type="project" value="UniProtKB-SubCell"/>
</dbReference>
<reference evidence="9" key="1">
    <citation type="journal article" date="2015" name="BMC Genomics">
        <title>Draft genome of a commonly misdiagnosed multidrug resistant pathogen Candida auris.</title>
        <authorList>
            <person name="Chatterjee S."/>
            <person name="Alampalli S.V."/>
            <person name="Nageshan R.K."/>
            <person name="Chettiar S.T."/>
            <person name="Joshi S."/>
            <person name="Tatu U.S."/>
        </authorList>
    </citation>
    <scope>NUCLEOTIDE SEQUENCE [LARGE SCALE GENOMIC DNA]</scope>
    <source>
        <strain evidence="9">6684</strain>
    </source>
</reference>
<dbReference type="VEuPathDB" id="FungiDB:CJJ09_002918"/>
<gene>
    <name evidence="8" type="ORF">QG37_02953</name>
</gene>
<proteinExistence type="inferred from homology"/>
<dbReference type="Proteomes" id="UP000037122">
    <property type="component" value="Unassembled WGS sequence"/>
</dbReference>
<comment type="subcellular location">
    <subcellularLocation>
        <location evidence="6">Cell membrane</location>
        <topology evidence="6">Lipid-anchor</topology>
        <topology evidence="6">GPI-anchor</topology>
    </subcellularLocation>
    <subcellularLocation>
        <location evidence="1">Membrane</location>
        <topology evidence="1">Lipid-anchor</topology>
        <topology evidence="1">GPI-anchor</topology>
    </subcellularLocation>
</comment>